<evidence type="ECO:0000313" key="1">
    <source>
        <dbReference type="EMBL" id="CAD9776114.1"/>
    </source>
</evidence>
<dbReference type="EMBL" id="HBHP01032642">
    <property type="protein sequence ID" value="CAD9776114.1"/>
    <property type="molecule type" value="Transcribed_RNA"/>
</dbReference>
<organism evidence="1">
    <name type="scientific">Lotharella oceanica</name>
    <dbReference type="NCBI Taxonomy" id="641309"/>
    <lineage>
        <taxon>Eukaryota</taxon>
        <taxon>Sar</taxon>
        <taxon>Rhizaria</taxon>
        <taxon>Cercozoa</taxon>
        <taxon>Chlorarachniophyceae</taxon>
        <taxon>Lotharella</taxon>
    </lineage>
</organism>
<protein>
    <submittedName>
        <fullName evidence="1">Uncharacterized protein</fullName>
    </submittedName>
</protein>
<sequence length="194" mass="21858">MYKSANMYQNHGGAASLGKDPLRTVMNNVVQWADTLIVNNILHSMGSKRHIDNFGGNWTSADAHFENLRDQYAEDLKAVVLPAFRTWIREKKLNVVWWSGNRCAHTGTRPLLYRYYPLFVEAAFKVIMHSNQEHADEAIRFVNTISLSETEAHNSTAYSDGVHFGAWAILPKHSAGSTMVAKMTTEMLLQAVCT</sequence>
<name>A0A7S2U2T7_9EUKA</name>
<gene>
    <name evidence="1" type="ORF">LSP00402_LOCUS20118</name>
</gene>
<proteinExistence type="predicted"/>
<accession>A0A7S2U2T7</accession>
<reference evidence="1" key="1">
    <citation type="submission" date="2021-01" db="EMBL/GenBank/DDBJ databases">
        <authorList>
            <person name="Corre E."/>
            <person name="Pelletier E."/>
            <person name="Niang G."/>
            <person name="Scheremetjew M."/>
            <person name="Finn R."/>
            <person name="Kale V."/>
            <person name="Holt S."/>
            <person name="Cochrane G."/>
            <person name="Meng A."/>
            <person name="Brown T."/>
            <person name="Cohen L."/>
        </authorList>
    </citation>
    <scope>NUCLEOTIDE SEQUENCE</scope>
    <source>
        <strain evidence="1">CCMP622</strain>
    </source>
</reference>
<dbReference type="AlphaFoldDB" id="A0A7S2U2T7"/>